<keyword evidence="4" id="KW-0393">Immunoglobulin domain</keyword>
<keyword evidence="5" id="KW-0812">Transmembrane</keyword>
<dbReference type="Gene3D" id="2.60.40.10">
    <property type="entry name" value="Immunoglobulins"/>
    <property type="match status" value="1"/>
</dbReference>
<dbReference type="InParanoid" id="A0A674K9H9"/>
<evidence type="ECO:0000256" key="3">
    <source>
        <dbReference type="ARBA" id="ARBA00023170"/>
    </source>
</evidence>
<reference evidence="7" key="2">
    <citation type="submission" date="2025-09" db="UniProtKB">
        <authorList>
            <consortium name="Ensembl"/>
        </authorList>
    </citation>
    <scope>IDENTIFICATION</scope>
</reference>
<feature type="domain" description="Immunoglobulin V-set" evidence="6">
    <location>
        <begin position="76"/>
        <end position="164"/>
    </location>
</feature>
<keyword evidence="5" id="KW-1133">Transmembrane helix</keyword>
<protein>
    <recommendedName>
        <fullName evidence="6">Immunoglobulin V-set domain-containing protein</fullName>
    </recommendedName>
</protein>
<proteinExistence type="predicted"/>
<evidence type="ECO:0000259" key="6">
    <source>
        <dbReference type="Pfam" id="PF07686"/>
    </source>
</evidence>
<dbReference type="GeneTree" id="ENSGT00940000153073"/>
<dbReference type="InterPro" id="IPR036179">
    <property type="entry name" value="Ig-like_dom_sf"/>
</dbReference>
<keyword evidence="5" id="KW-0472">Membrane</keyword>
<keyword evidence="2" id="KW-0391">Immunity</keyword>
<dbReference type="InterPro" id="IPR013106">
    <property type="entry name" value="Ig_V-set"/>
</dbReference>
<name>A0A674K9H9_9SAUR</name>
<sequence length="193" mass="21602">MLAWSLSADFVSITSLLICQVFIVLICDHRVFAALFVSVTCRLSRSIPPQILLYLSVSFLLCSFTEGIYGADSVTQTDGSVFISQGEPVLLNCTYQISGFPYLFWYVQFPNQPPRLFLRDPGREDSDEGIIKGFDATHDKEEKSFQLWKPSSEVSDSSTYYCAGRDTVTRPSWGTAQKPREACVEQQGCGHRG</sequence>
<dbReference type="PANTHER" id="PTHR19367">
    <property type="entry name" value="T-CELL RECEPTOR ALPHA CHAIN V REGION"/>
    <property type="match status" value="1"/>
</dbReference>
<dbReference type="Proteomes" id="UP000472274">
    <property type="component" value="Unplaced"/>
</dbReference>
<keyword evidence="2" id="KW-1064">Adaptive immunity</keyword>
<dbReference type="Ensembl" id="ENSTMTT00000031370.1">
    <property type="protein sequence ID" value="ENSTMTP00000030265.1"/>
    <property type="gene ID" value="ENSTMTG00000021847.1"/>
</dbReference>
<evidence type="ECO:0000256" key="2">
    <source>
        <dbReference type="ARBA" id="ARBA00023130"/>
    </source>
</evidence>
<evidence type="ECO:0000313" key="7">
    <source>
        <dbReference type="Ensembl" id="ENSTMTP00000030265.1"/>
    </source>
</evidence>
<evidence type="ECO:0000313" key="8">
    <source>
        <dbReference type="Proteomes" id="UP000472274"/>
    </source>
</evidence>
<organism evidence="7 8">
    <name type="scientific">Terrapene triunguis</name>
    <name type="common">Three-toed box turtle</name>
    <dbReference type="NCBI Taxonomy" id="2587831"/>
    <lineage>
        <taxon>Eukaryota</taxon>
        <taxon>Metazoa</taxon>
        <taxon>Chordata</taxon>
        <taxon>Craniata</taxon>
        <taxon>Vertebrata</taxon>
        <taxon>Euteleostomi</taxon>
        <taxon>Archelosauria</taxon>
        <taxon>Testudinata</taxon>
        <taxon>Testudines</taxon>
        <taxon>Cryptodira</taxon>
        <taxon>Durocryptodira</taxon>
        <taxon>Testudinoidea</taxon>
        <taxon>Emydidae</taxon>
        <taxon>Terrapene</taxon>
    </lineage>
</organism>
<keyword evidence="1" id="KW-0732">Signal</keyword>
<dbReference type="PANTHER" id="PTHR19367:SF18">
    <property type="entry name" value="T CELL RECEPTOR ALPHA VARIABLE 16"/>
    <property type="match status" value="1"/>
</dbReference>
<keyword evidence="3" id="KW-0675">Receptor</keyword>
<dbReference type="GO" id="GO:0002250">
    <property type="term" value="P:adaptive immune response"/>
    <property type="evidence" value="ECO:0007669"/>
    <property type="project" value="UniProtKB-KW"/>
</dbReference>
<keyword evidence="8" id="KW-1185">Reference proteome</keyword>
<evidence type="ECO:0000256" key="4">
    <source>
        <dbReference type="ARBA" id="ARBA00023319"/>
    </source>
</evidence>
<dbReference type="SUPFAM" id="SSF48726">
    <property type="entry name" value="Immunoglobulin"/>
    <property type="match status" value="1"/>
</dbReference>
<reference evidence="7" key="1">
    <citation type="submission" date="2025-08" db="UniProtKB">
        <authorList>
            <consortium name="Ensembl"/>
        </authorList>
    </citation>
    <scope>IDENTIFICATION</scope>
</reference>
<dbReference type="InterPro" id="IPR013783">
    <property type="entry name" value="Ig-like_fold"/>
</dbReference>
<dbReference type="InterPro" id="IPR051287">
    <property type="entry name" value="TCR_variable_region"/>
</dbReference>
<dbReference type="AlphaFoldDB" id="A0A674K9H9"/>
<evidence type="ECO:0000256" key="1">
    <source>
        <dbReference type="ARBA" id="ARBA00022729"/>
    </source>
</evidence>
<dbReference type="Pfam" id="PF07686">
    <property type="entry name" value="V-set"/>
    <property type="match status" value="1"/>
</dbReference>
<accession>A0A674K9H9</accession>
<feature type="transmembrane region" description="Helical" evidence="5">
    <location>
        <begin position="12"/>
        <end position="39"/>
    </location>
</feature>
<evidence type="ECO:0000256" key="5">
    <source>
        <dbReference type="SAM" id="Phobius"/>
    </source>
</evidence>